<reference evidence="5" key="1">
    <citation type="submission" date="2023-07" db="EMBL/GenBank/DDBJ databases">
        <title>30 novel species of actinomycetes from the DSMZ collection.</title>
        <authorList>
            <person name="Nouioui I."/>
        </authorList>
    </citation>
    <scope>NUCLEOTIDE SEQUENCE [LARGE SCALE GENOMIC DNA]</scope>
    <source>
        <strain evidence="5">DSM 46792</strain>
    </source>
</reference>
<accession>A0ABU2K8P1</accession>
<dbReference type="InterPro" id="IPR056362">
    <property type="entry name" value="AtuA-like_ferredoxin_dom"/>
</dbReference>
<evidence type="ECO:0000256" key="1">
    <source>
        <dbReference type="SAM" id="MobiDB-lite"/>
    </source>
</evidence>
<feature type="domain" description="Acyclic terpene utilisation N-terminal" evidence="2">
    <location>
        <begin position="7"/>
        <end position="444"/>
    </location>
</feature>
<keyword evidence="5" id="KW-1185">Reference proteome</keyword>
<evidence type="ECO:0000259" key="2">
    <source>
        <dbReference type="Pfam" id="PF07287"/>
    </source>
</evidence>
<proteinExistence type="predicted"/>
<feature type="domain" description="AtuA-like ferredoxin-fold" evidence="3">
    <location>
        <begin position="484"/>
        <end position="582"/>
    </location>
</feature>
<dbReference type="PANTHER" id="PTHR47585">
    <property type="match status" value="1"/>
</dbReference>
<name>A0ABU2K8P1_9ACTN</name>
<dbReference type="Proteomes" id="UP001183222">
    <property type="component" value="Unassembled WGS sequence"/>
</dbReference>
<evidence type="ECO:0000313" key="5">
    <source>
        <dbReference type="Proteomes" id="UP001183222"/>
    </source>
</evidence>
<organism evidence="4 5">
    <name type="scientific">Blastococcus goldschmidtiae</name>
    <dbReference type="NCBI Taxonomy" id="3075546"/>
    <lineage>
        <taxon>Bacteria</taxon>
        <taxon>Bacillati</taxon>
        <taxon>Actinomycetota</taxon>
        <taxon>Actinomycetes</taxon>
        <taxon>Geodermatophilales</taxon>
        <taxon>Geodermatophilaceae</taxon>
        <taxon>Blastococcus</taxon>
    </lineage>
</organism>
<sequence>MSERPPIRIGNFSGYLGDRFTAIEEALAGDPVDVLMGDYLAEVTLAGLATTYRQNPERGGYVPTFLRQVAPHLPGLAERGIKVVTNAGGFDPAGMAAAVQKLVTAAGVPLRVAHVEGDNLLGRLDEFHADGFALEHLDTSAPLKDWGVEPIAANAYLGGFGIAEALRAGADIVVTGRVTDASLTVGPAAWWHGWTPDDWDALAGAVTAGHIIECGAHATGGNFSGFRTVPGMARPGFPIAEIAADGSCVITKHARDGGMVTVDTVTAQLMYEIQGPRYLNPDATVHLETVRLTDVGPDRVAIGPVTGSPPPVTAKVAVFAPIGFEISTMLFCTSPDVAGKVALLREQLGLLLDGVVDELDVTALGTAAPDPATQWEATVPIRVIATAREREQLRGFHAAVSSLYLQGFPGFHHDGHAQAAREPWPRIDYWPALLPAEVLVHRAVLDDGTVLDAPTPSRTATEDEVAQPRHPEPAVGAPSGGRRVQLGELAHARAGDKGGNCNVGLWVSDPAHFEWLRTTLSSDGLRALMPEAAELGVVRHEFPHLRAVHFVLQGLLGTGGSSNLRVDQIGKSVGEYLRSKSVTGPEELLG</sequence>
<dbReference type="PANTHER" id="PTHR47585:SF1">
    <property type="entry name" value="DUF1446 DOMAIN-CONTAINING PROTEIN"/>
    <property type="match status" value="1"/>
</dbReference>
<gene>
    <name evidence="4" type="ORF">RM425_11585</name>
</gene>
<dbReference type="Pfam" id="PF23544">
    <property type="entry name" value="AtuA_ferredoxin"/>
    <property type="match status" value="1"/>
</dbReference>
<dbReference type="RefSeq" id="WP_311345358.1">
    <property type="nucleotide sequence ID" value="NZ_JAVREI010000007.1"/>
</dbReference>
<dbReference type="Pfam" id="PF07287">
    <property type="entry name" value="AtuA"/>
    <property type="match status" value="1"/>
</dbReference>
<protein>
    <submittedName>
        <fullName evidence="4">Acyclic terpene utilization AtuA family protein</fullName>
    </submittedName>
</protein>
<evidence type="ECO:0000313" key="4">
    <source>
        <dbReference type="EMBL" id="MDT0276541.1"/>
    </source>
</evidence>
<dbReference type="EMBL" id="JAVREI010000007">
    <property type="protein sequence ID" value="MDT0276541.1"/>
    <property type="molecule type" value="Genomic_DNA"/>
</dbReference>
<dbReference type="InterPro" id="IPR010839">
    <property type="entry name" value="AtuA_N"/>
</dbReference>
<feature type="region of interest" description="Disordered" evidence="1">
    <location>
        <begin position="451"/>
        <end position="481"/>
    </location>
</feature>
<comment type="caution">
    <text evidence="4">The sequence shown here is derived from an EMBL/GenBank/DDBJ whole genome shotgun (WGS) entry which is preliminary data.</text>
</comment>
<evidence type="ECO:0000259" key="3">
    <source>
        <dbReference type="Pfam" id="PF23544"/>
    </source>
</evidence>